<dbReference type="PRINTS" id="PR01171">
    <property type="entry name" value="BCTLIPOCALIN"/>
</dbReference>
<feature type="lipid moiety-binding region" description="S-diacylglycerol cysteine" evidence="13">
    <location>
        <position position="16"/>
    </location>
</feature>
<keyword evidence="6 12" id="KW-0472">Membrane</keyword>
<evidence type="ECO:0000256" key="10">
    <source>
        <dbReference type="ARBA" id="ARBA00057024"/>
    </source>
</evidence>
<dbReference type="GO" id="GO:0006950">
    <property type="term" value="P:response to stress"/>
    <property type="evidence" value="ECO:0007669"/>
    <property type="project" value="UniProtKB-ARBA"/>
</dbReference>
<evidence type="ECO:0000256" key="6">
    <source>
        <dbReference type="ARBA" id="ARBA00023136"/>
    </source>
</evidence>
<dbReference type="GO" id="GO:0009279">
    <property type="term" value="C:cell outer membrane"/>
    <property type="evidence" value="ECO:0007669"/>
    <property type="project" value="UniProtKB-SubCell"/>
</dbReference>
<accession>A0AAV2VMS4</accession>
<evidence type="ECO:0000256" key="4">
    <source>
        <dbReference type="ARBA" id="ARBA00022729"/>
    </source>
</evidence>
<dbReference type="InterPro" id="IPR000566">
    <property type="entry name" value="Lipocln_cytosolic_FA-bd_dom"/>
</dbReference>
<evidence type="ECO:0000256" key="11">
    <source>
        <dbReference type="ARBA" id="ARBA00071217"/>
    </source>
</evidence>
<keyword evidence="4" id="KW-0732">Signal</keyword>
<comment type="subunit">
    <text evidence="3 12">Homodimer.</text>
</comment>
<dbReference type="Gene3D" id="2.40.128.20">
    <property type="match status" value="1"/>
</dbReference>
<keyword evidence="7 13" id="KW-0564">Palmitate</keyword>
<evidence type="ECO:0000256" key="13">
    <source>
        <dbReference type="PIRSR" id="PIRSR036893-52"/>
    </source>
</evidence>
<evidence type="ECO:0000313" key="16">
    <source>
        <dbReference type="Proteomes" id="UP000018211"/>
    </source>
</evidence>
<dbReference type="PANTHER" id="PTHR10612">
    <property type="entry name" value="APOLIPOPROTEIN D"/>
    <property type="match status" value="1"/>
</dbReference>
<feature type="domain" description="Lipocalin/cytosolic fatty-acid binding" evidence="14">
    <location>
        <begin position="30"/>
        <end position="170"/>
    </location>
</feature>
<evidence type="ECO:0000259" key="14">
    <source>
        <dbReference type="Pfam" id="PF08212"/>
    </source>
</evidence>
<comment type="caution">
    <text evidence="15">The sequence shown here is derived from an EMBL/GenBank/DDBJ whole genome shotgun (WGS) entry which is preliminary data.</text>
</comment>
<dbReference type="PROSITE" id="PS51257">
    <property type="entry name" value="PROKAR_LIPOPROTEIN"/>
    <property type="match status" value="1"/>
</dbReference>
<organism evidence="15 16">
    <name type="scientific">Vibrio nigripulchritudo SOn1</name>
    <dbReference type="NCBI Taxonomy" id="1238450"/>
    <lineage>
        <taxon>Bacteria</taxon>
        <taxon>Pseudomonadati</taxon>
        <taxon>Pseudomonadota</taxon>
        <taxon>Gammaproteobacteria</taxon>
        <taxon>Vibrionales</taxon>
        <taxon>Vibrionaceae</taxon>
        <taxon>Vibrio</taxon>
    </lineage>
</organism>
<name>A0AAV2VMS4_9VIBR</name>
<dbReference type="CDD" id="cd19438">
    <property type="entry name" value="lipocalin_Blc-like"/>
    <property type="match status" value="1"/>
</dbReference>
<dbReference type="RefSeq" id="WP_022611077.1">
    <property type="nucleotide sequence ID" value="NZ_LK391965.1"/>
</dbReference>
<dbReference type="InterPro" id="IPR022272">
    <property type="entry name" value="Lipocalin_CS"/>
</dbReference>
<keyword evidence="5 12" id="KW-0446">Lipid-binding</keyword>
<sequence length="174" mass="19998">MRMLTALLASIVLSGCLGMPDQVKPVQGFDGERYLGKWYEIARLDHSFERGLEQVTAEYSWRDDGGIRVINRGYSIEEQEWDQAEGKAYFVEGDNQGYLKVSFFGPFYGSYVVFELEKNNYNYAFVSGPDNSYLWLLSRTPEVDQSIKDKFVAMSKERGFNTDELIFVNQTSSQ</sequence>
<dbReference type="PROSITE" id="PS00213">
    <property type="entry name" value="LIPOCALIN"/>
    <property type="match status" value="1"/>
</dbReference>
<dbReference type="GO" id="GO:0008289">
    <property type="term" value="F:lipid binding"/>
    <property type="evidence" value="ECO:0007669"/>
    <property type="project" value="UniProtKB-UniRule"/>
</dbReference>
<proteinExistence type="inferred from homology"/>
<dbReference type="InterPro" id="IPR002446">
    <property type="entry name" value="Lipocalin_bac"/>
</dbReference>
<gene>
    <name evidence="15" type="primary">blc</name>
    <name evidence="15" type="ORF">VIBNISOn1_1540052</name>
</gene>
<keyword evidence="9 12" id="KW-0449">Lipoprotein</keyword>
<dbReference type="Pfam" id="PF08212">
    <property type="entry name" value="Lipocalin_2"/>
    <property type="match status" value="1"/>
</dbReference>
<evidence type="ECO:0000256" key="12">
    <source>
        <dbReference type="PIRNR" id="PIRNR036893"/>
    </source>
</evidence>
<comment type="similarity">
    <text evidence="2 12">Belongs to the calycin superfamily. Lipocalin family.</text>
</comment>
<protein>
    <recommendedName>
        <fullName evidence="11 12">Outer membrane lipoprotein Blc</fullName>
    </recommendedName>
</protein>
<evidence type="ECO:0000256" key="8">
    <source>
        <dbReference type="ARBA" id="ARBA00023237"/>
    </source>
</evidence>
<evidence type="ECO:0000256" key="5">
    <source>
        <dbReference type="ARBA" id="ARBA00023121"/>
    </source>
</evidence>
<evidence type="ECO:0000256" key="3">
    <source>
        <dbReference type="ARBA" id="ARBA00011738"/>
    </source>
</evidence>
<dbReference type="InterPro" id="IPR047202">
    <property type="entry name" value="Lipocalin_Blc-like_dom"/>
</dbReference>
<dbReference type="PANTHER" id="PTHR10612:SF34">
    <property type="entry name" value="APOLIPOPROTEIN D"/>
    <property type="match status" value="1"/>
</dbReference>
<dbReference type="EMBL" id="CAOF01000062">
    <property type="protein sequence ID" value="CCO45685.1"/>
    <property type="molecule type" value="Genomic_DNA"/>
</dbReference>
<comment type="subcellular location">
    <subcellularLocation>
        <location evidence="1">Cell outer membrane</location>
        <topology evidence="1">Lipid-anchor</topology>
    </subcellularLocation>
</comment>
<evidence type="ECO:0000256" key="2">
    <source>
        <dbReference type="ARBA" id="ARBA00006889"/>
    </source>
</evidence>
<feature type="lipid moiety-binding region" description="N-palmitoyl cysteine" evidence="13">
    <location>
        <position position="16"/>
    </location>
</feature>
<dbReference type="Proteomes" id="UP000018211">
    <property type="component" value="Unassembled WGS sequence"/>
</dbReference>
<comment type="function">
    <text evidence="10 12">Involved in the storage or transport of lipids necessary for membrane maintenance under stressful conditions. Displays a binding preference for lysophospholipids.</text>
</comment>
<dbReference type="SUPFAM" id="SSF50814">
    <property type="entry name" value="Lipocalins"/>
    <property type="match status" value="1"/>
</dbReference>
<reference evidence="15 16" key="1">
    <citation type="journal article" date="2013" name="ISME J.">
        <title>Comparative genomics of pathogenic lineages of Vibrio nigripulchritudo identifies virulence-associated traits.</title>
        <authorList>
            <person name="Goudenege D."/>
            <person name="Labreuche Y."/>
            <person name="Krin E."/>
            <person name="Ansquer D."/>
            <person name="Mangenot S."/>
            <person name="Calteau A."/>
            <person name="Medigue C."/>
            <person name="Mazel D."/>
            <person name="Polz M.F."/>
            <person name="Le Roux F."/>
        </authorList>
    </citation>
    <scope>NUCLEOTIDE SEQUENCE [LARGE SCALE GENOMIC DNA]</scope>
    <source>
        <strain evidence="15 16">SOn1</strain>
    </source>
</reference>
<dbReference type="AlphaFoldDB" id="A0AAV2VMS4"/>
<evidence type="ECO:0000256" key="7">
    <source>
        <dbReference type="ARBA" id="ARBA00023139"/>
    </source>
</evidence>
<dbReference type="InterPro" id="IPR012674">
    <property type="entry name" value="Calycin"/>
</dbReference>
<evidence type="ECO:0000256" key="1">
    <source>
        <dbReference type="ARBA" id="ARBA00004459"/>
    </source>
</evidence>
<evidence type="ECO:0000256" key="9">
    <source>
        <dbReference type="ARBA" id="ARBA00023288"/>
    </source>
</evidence>
<dbReference type="PIRSF" id="PIRSF036893">
    <property type="entry name" value="Lipocalin_ApoD"/>
    <property type="match status" value="1"/>
</dbReference>
<dbReference type="FunFam" id="2.40.128.20:FF:000002">
    <property type="entry name" value="Outer membrane lipoprotein Blc"/>
    <property type="match status" value="1"/>
</dbReference>
<keyword evidence="8 12" id="KW-0998">Cell outer membrane</keyword>
<dbReference type="InterPro" id="IPR022271">
    <property type="entry name" value="Lipocalin_ApoD"/>
</dbReference>
<evidence type="ECO:0000313" key="15">
    <source>
        <dbReference type="EMBL" id="CCO45685.1"/>
    </source>
</evidence>